<protein>
    <recommendedName>
        <fullName evidence="1">Nucleoside phosphorylase domain-containing protein</fullName>
    </recommendedName>
</protein>
<evidence type="ECO:0000313" key="3">
    <source>
        <dbReference type="Proteomes" id="UP001303473"/>
    </source>
</evidence>
<dbReference type="GO" id="GO:0003824">
    <property type="term" value="F:catalytic activity"/>
    <property type="evidence" value="ECO:0007669"/>
    <property type="project" value="InterPro"/>
</dbReference>
<sequence length="910" mass="100912">MPSMQNSLQRPASRRDFEIAIICALTLEADAVDALFDRHWDDDGPPYDKAAGDRNAYSTGAIGRHNVVLAHMPGMGTANAAAVAANCQISFPNIRLAIVVGICGAVPFDPNGAEIVLGDVIISDGVVQYDFGRRLPERFVPKDTLLDSLGRPNAEIRALLAKLFEATYRHVADGKLCVECGCNGPLVPRSRLEQDTPPPVVHFGLVASGDTVMKSGEERDTIARQENVICFKMEGAGAWDSFPCVVIKGACDYADSHKTKVWQRYAAATAAACMKAFLDHWVPSLSSLSEPHRIPEQPAGPWFLVPYPKNDSFVGRTTILGKLQQLPLKSASQARVSLFGLGGIGNAERFRQSFTSIALECHIPGHDDPKVDVLPLVKRWLERKDRGWWLMVLNNADDAQFFFPLPDTSLGNCLGQYIPECAYGSILVTTRNKQAGLKLAKGTPPIEVGTMDDGESEQLLRANLREGDVVSGELLELSSRLEHLPLALVQAAAFIEANTVPVSEYLQLLDKSDQGLIDLLSEEFETVGRDSETPRAQQHAFAGKLLLLMSFLDRQAIPLAFLAEYGQSEEERKDQSLDVHRLWLAGKQWMDEFAGKALLAVDYENWVLCRAYLPHAYAVLRFEGIRSRDEEAGKAALLHCQWKDAERFQQEAFELIKAVLGEEHPSTLTSIANLASTFWNQGRWKEAESLQVQVMETRKRVLGEEHPSTLTSMANLASTYMNQGRWKEAESLEVQVMETRKRVLGEEHPDTLTSMANLASTFWNQGRWKEAESLQVQVIETRKRVLGEEHPSTLASMANLASTYMNQGRWKEAESLQVQVIETSLRNQGRWEEAEKLEVQAMETRKTKLGADHPDTLTSMANLALTWKSYGRHADALALMNDCAQAQQRVLGPKHPDTLSSLDAIAGWTS</sequence>
<dbReference type="InterPro" id="IPR027417">
    <property type="entry name" value="P-loop_NTPase"/>
</dbReference>
<dbReference type="Pfam" id="PF01048">
    <property type="entry name" value="PNP_UDP_1"/>
    <property type="match status" value="1"/>
</dbReference>
<dbReference type="GO" id="GO:0009116">
    <property type="term" value="P:nucleoside metabolic process"/>
    <property type="evidence" value="ECO:0007669"/>
    <property type="project" value="InterPro"/>
</dbReference>
<dbReference type="SUPFAM" id="SSF53167">
    <property type="entry name" value="Purine and uridine phosphorylases"/>
    <property type="match status" value="1"/>
</dbReference>
<dbReference type="Gene3D" id="3.40.50.1580">
    <property type="entry name" value="Nucleoside phosphorylase domain"/>
    <property type="match status" value="1"/>
</dbReference>
<feature type="domain" description="Nucleoside phosphorylase" evidence="1">
    <location>
        <begin position="18"/>
        <end position="238"/>
    </location>
</feature>
<dbReference type="Pfam" id="PF13374">
    <property type="entry name" value="TPR_10"/>
    <property type="match status" value="5"/>
</dbReference>
<name>A0AAN6N4E9_9PEZI</name>
<dbReference type="InterPro" id="IPR000845">
    <property type="entry name" value="Nucleoside_phosphorylase_d"/>
</dbReference>
<dbReference type="Gene3D" id="1.25.40.10">
    <property type="entry name" value="Tetratricopeptide repeat domain"/>
    <property type="match status" value="2"/>
</dbReference>
<dbReference type="EMBL" id="MU853860">
    <property type="protein sequence ID" value="KAK3937227.1"/>
    <property type="molecule type" value="Genomic_DNA"/>
</dbReference>
<dbReference type="Proteomes" id="UP001303473">
    <property type="component" value="Unassembled WGS sequence"/>
</dbReference>
<dbReference type="AlphaFoldDB" id="A0AAN6N4E9"/>
<organism evidence="2 3">
    <name type="scientific">Diplogelasinospora grovesii</name>
    <dbReference type="NCBI Taxonomy" id="303347"/>
    <lineage>
        <taxon>Eukaryota</taxon>
        <taxon>Fungi</taxon>
        <taxon>Dikarya</taxon>
        <taxon>Ascomycota</taxon>
        <taxon>Pezizomycotina</taxon>
        <taxon>Sordariomycetes</taxon>
        <taxon>Sordariomycetidae</taxon>
        <taxon>Sordariales</taxon>
        <taxon>Diplogelasinosporaceae</taxon>
        <taxon>Diplogelasinospora</taxon>
    </lineage>
</organism>
<dbReference type="PANTHER" id="PTHR46082">
    <property type="entry name" value="ATP/GTP-BINDING PROTEIN-RELATED"/>
    <property type="match status" value="1"/>
</dbReference>
<accession>A0AAN6N4E9</accession>
<keyword evidence="3" id="KW-1185">Reference proteome</keyword>
<evidence type="ECO:0000313" key="2">
    <source>
        <dbReference type="EMBL" id="KAK3937227.1"/>
    </source>
</evidence>
<dbReference type="InterPro" id="IPR053137">
    <property type="entry name" value="NLR-like"/>
</dbReference>
<dbReference type="SUPFAM" id="SSF48452">
    <property type="entry name" value="TPR-like"/>
    <property type="match status" value="3"/>
</dbReference>
<dbReference type="SUPFAM" id="SSF52540">
    <property type="entry name" value="P-loop containing nucleoside triphosphate hydrolases"/>
    <property type="match status" value="1"/>
</dbReference>
<gene>
    <name evidence="2" type="ORF">QBC46DRAFT_461010</name>
</gene>
<proteinExistence type="predicted"/>
<comment type="caution">
    <text evidence="2">The sequence shown here is derived from an EMBL/GenBank/DDBJ whole genome shotgun (WGS) entry which is preliminary data.</text>
</comment>
<dbReference type="Pfam" id="PF13424">
    <property type="entry name" value="TPR_12"/>
    <property type="match status" value="1"/>
</dbReference>
<evidence type="ECO:0000259" key="1">
    <source>
        <dbReference type="Pfam" id="PF01048"/>
    </source>
</evidence>
<dbReference type="PANTHER" id="PTHR46082:SF6">
    <property type="entry name" value="AAA+ ATPASE DOMAIN-CONTAINING PROTEIN-RELATED"/>
    <property type="match status" value="1"/>
</dbReference>
<reference evidence="3" key="1">
    <citation type="journal article" date="2023" name="Mol. Phylogenet. Evol.">
        <title>Genome-scale phylogeny and comparative genomics of the fungal order Sordariales.</title>
        <authorList>
            <person name="Hensen N."/>
            <person name="Bonometti L."/>
            <person name="Westerberg I."/>
            <person name="Brannstrom I.O."/>
            <person name="Guillou S."/>
            <person name="Cros-Aarteil S."/>
            <person name="Calhoun S."/>
            <person name="Haridas S."/>
            <person name="Kuo A."/>
            <person name="Mondo S."/>
            <person name="Pangilinan J."/>
            <person name="Riley R."/>
            <person name="LaButti K."/>
            <person name="Andreopoulos B."/>
            <person name="Lipzen A."/>
            <person name="Chen C."/>
            <person name="Yan M."/>
            <person name="Daum C."/>
            <person name="Ng V."/>
            <person name="Clum A."/>
            <person name="Steindorff A."/>
            <person name="Ohm R.A."/>
            <person name="Martin F."/>
            <person name="Silar P."/>
            <person name="Natvig D.O."/>
            <person name="Lalanne C."/>
            <person name="Gautier V."/>
            <person name="Ament-Velasquez S.L."/>
            <person name="Kruys A."/>
            <person name="Hutchinson M.I."/>
            <person name="Powell A.J."/>
            <person name="Barry K."/>
            <person name="Miller A.N."/>
            <person name="Grigoriev I.V."/>
            <person name="Debuchy R."/>
            <person name="Gladieux P."/>
            <person name="Hiltunen Thoren M."/>
            <person name="Johannesson H."/>
        </authorList>
    </citation>
    <scope>NUCLEOTIDE SEQUENCE [LARGE SCALE GENOMIC DNA]</scope>
    <source>
        <strain evidence="3">CBS 340.73</strain>
    </source>
</reference>
<dbReference type="InterPro" id="IPR011990">
    <property type="entry name" value="TPR-like_helical_dom_sf"/>
</dbReference>
<dbReference type="InterPro" id="IPR035994">
    <property type="entry name" value="Nucleoside_phosphorylase_sf"/>
</dbReference>